<accession>A0A6J4NKM5</accession>
<comment type="similarity">
    <text evidence="5 7 9">Belongs to the PTH family.</text>
</comment>
<proteinExistence type="inferred from homology"/>
<dbReference type="PROSITE" id="PS01196">
    <property type="entry name" value="PEPT_TRNA_HYDROL_2"/>
    <property type="match status" value="1"/>
</dbReference>
<evidence type="ECO:0000256" key="8">
    <source>
        <dbReference type="RuleBase" id="RU000673"/>
    </source>
</evidence>
<feature type="binding site" evidence="7">
    <location>
        <position position="101"/>
    </location>
    <ligand>
        <name>tRNA</name>
        <dbReference type="ChEBI" id="CHEBI:17843"/>
    </ligand>
</feature>
<dbReference type="InterPro" id="IPR036416">
    <property type="entry name" value="Pept_tRNA_hydro_sf"/>
</dbReference>
<evidence type="ECO:0000256" key="3">
    <source>
        <dbReference type="ARBA" id="ARBA00022801"/>
    </source>
</evidence>
<feature type="region of interest" description="Disordered" evidence="10">
    <location>
        <begin position="60"/>
        <end position="89"/>
    </location>
</feature>
<protein>
    <recommendedName>
        <fullName evidence="6 7">Peptidyl-tRNA hydrolase</fullName>
        <shortName evidence="7">Pth</shortName>
        <ecNumber evidence="1 7">3.1.1.29</ecNumber>
    </recommendedName>
</protein>
<dbReference type="InterPro" id="IPR001328">
    <property type="entry name" value="Pept_tRNA_hydro"/>
</dbReference>
<comment type="catalytic activity">
    <reaction evidence="7 8">
        <text>an N-acyl-L-alpha-aminoacyl-tRNA + H2O = an N-acyl-L-amino acid + a tRNA + H(+)</text>
        <dbReference type="Rhea" id="RHEA:54448"/>
        <dbReference type="Rhea" id="RHEA-COMP:10123"/>
        <dbReference type="Rhea" id="RHEA-COMP:13883"/>
        <dbReference type="ChEBI" id="CHEBI:15377"/>
        <dbReference type="ChEBI" id="CHEBI:15378"/>
        <dbReference type="ChEBI" id="CHEBI:59874"/>
        <dbReference type="ChEBI" id="CHEBI:78442"/>
        <dbReference type="ChEBI" id="CHEBI:138191"/>
        <dbReference type="EC" id="3.1.1.29"/>
    </reaction>
</comment>
<feature type="binding site" evidence="7">
    <location>
        <position position="103"/>
    </location>
    <ligand>
        <name>tRNA</name>
        <dbReference type="ChEBI" id="CHEBI:17843"/>
    </ligand>
</feature>
<dbReference type="Pfam" id="PF01195">
    <property type="entry name" value="Pept_tRNA_hydro"/>
    <property type="match status" value="2"/>
</dbReference>
<keyword evidence="3 7" id="KW-0378">Hydrolase</keyword>
<evidence type="ECO:0000313" key="11">
    <source>
        <dbReference type="EMBL" id="CAA9390568.1"/>
    </source>
</evidence>
<evidence type="ECO:0000256" key="4">
    <source>
        <dbReference type="ARBA" id="ARBA00022884"/>
    </source>
</evidence>
<evidence type="ECO:0000256" key="1">
    <source>
        <dbReference type="ARBA" id="ARBA00013260"/>
    </source>
</evidence>
<evidence type="ECO:0000256" key="5">
    <source>
        <dbReference type="ARBA" id="ARBA00038063"/>
    </source>
</evidence>
<dbReference type="InterPro" id="IPR018171">
    <property type="entry name" value="Pept_tRNA_hydro_CS"/>
</dbReference>
<evidence type="ECO:0000256" key="2">
    <source>
        <dbReference type="ARBA" id="ARBA00022555"/>
    </source>
</evidence>
<evidence type="ECO:0000256" key="10">
    <source>
        <dbReference type="SAM" id="MobiDB-lite"/>
    </source>
</evidence>
<dbReference type="Gene3D" id="3.40.50.1470">
    <property type="entry name" value="Peptidyl-tRNA hydrolase"/>
    <property type="match status" value="1"/>
</dbReference>
<organism evidence="11">
    <name type="scientific">uncultured Phycisphaerae bacterium</name>
    <dbReference type="NCBI Taxonomy" id="904963"/>
    <lineage>
        <taxon>Bacteria</taxon>
        <taxon>Pseudomonadati</taxon>
        <taxon>Planctomycetota</taxon>
        <taxon>Phycisphaerae</taxon>
        <taxon>environmental samples</taxon>
    </lineage>
</organism>
<dbReference type="CDD" id="cd00462">
    <property type="entry name" value="PTH"/>
    <property type="match status" value="1"/>
</dbReference>
<dbReference type="PANTHER" id="PTHR17224">
    <property type="entry name" value="PEPTIDYL-TRNA HYDROLASE"/>
    <property type="match status" value="1"/>
</dbReference>
<evidence type="ECO:0000256" key="9">
    <source>
        <dbReference type="RuleBase" id="RU004320"/>
    </source>
</evidence>
<dbReference type="EC" id="3.1.1.29" evidence="1 7"/>
<name>A0A6J4NKM5_9BACT</name>
<evidence type="ECO:0000256" key="7">
    <source>
        <dbReference type="HAMAP-Rule" id="MF_00083"/>
    </source>
</evidence>
<feature type="site" description="Discriminates between blocked and unblocked aminoacyl-tRNA" evidence="7">
    <location>
        <position position="9"/>
    </location>
</feature>
<dbReference type="PANTHER" id="PTHR17224:SF1">
    <property type="entry name" value="PEPTIDYL-TRNA HYDROLASE"/>
    <property type="match status" value="1"/>
</dbReference>
<sequence length="226" mass="23658">MRLIVGLGNPGREYAGTRHNVGFDAVDAFAQRTGLVGSAADFDRVARTKFDGLAVDGSVSVPGGASRRESPAAPPRDGPAAGAGSGGGTTEKVLLLKPTTYMNLSGRSVQAAMAFYQLGPADVMVVLDDVALPCGKLRIRPGGSAGGHNGLKDIARALGTEQYPRLRIGVDPPPPRVPQRDWVLGRFGEDQRAGVNAALDRAVNALLTWIGRDINAAMNKFNADDK</sequence>
<keyword evidence="2 7" id="KW-0820">tRNA-binding</keyword>
<dbReference type="AlphaFoldDB" id="A0A6J4NKM5"/>
<dbReference type="GO" id="GO:0072344">
    <property type="term" value="P:rescue of stalled ribosome"/>
    <property type="evidence" value="ECO:0007669"/>
    <property type="project" value="UniProtKB-UniRule"/>
</dbReference>
<dbReference type="PROSITE" id="PS01195">
    <property type="entry name" value="PEPT_TRNA_HYDROL_1"/>
    <property type="match status" value="1"/>
</dbReference>
<dbReference type="EMBL" id="CADCUQ010000271">
    <property type="protein sequence ID" value="CAA9390568.1"/>
    <property type="molecule type" value="Genomic_DNA"/>
</dbReference>
<dbReference type="SUPFAM" id="SSF53178">
    <property type="entry name" value="Peptidyl-tRNA hydrolase-like"/>
    <property type="match status" value="2"/>
</dbReference>
<comment type="function">
    <text evidence="7">Catalyzes the release of premature peptidyl moieties from peptidyl-tRNA molecules trapped in stalled 50S ribosomal subunits, and thus maintains levels of free tRNAs and 50S ribosomes.</text>
</comment>
<evidence type="ECO:0000256" key="6">
    <source>
        <dbReference type="ARBA" id="ARBA00050038"/>
    </source>
</evidence>
<dbReference type="GO" id="GO:0004045">
    <property type="term" value="F:peptidyl-tRNA hydrolase activity"/>
    <property type="evidence" value="ECO:0007669"/>
    <property type="project" value="UniProtKB-UniRule"/>
</dbReference>
<keyword evidence="7" id="KW-0963">Cytoplasm</keyword>
<dbReference type="GO" id="GO:0000049">
    <property type="term" value="F:tRNA binding"/>
    <property type="evidence" value="ECO:0007669"/>
    <property type="project" value="UniProtKB-UniRule"/>
</dbReference>
<comment type="subunit">
    <text evidence="7">Monomer.</text>
</comment>
<feature type="active site" description="Proton acceptor" evidence="7">
    <location>
        <position position="19"/>
    </location>
</feature>
<feature type="site" description="Stabilizes the basic form of H active site to accept a proton" evidence="7">
    <location>
        <position position="128"/>
    </location>
</feature>
<gene>
    <name evidence="7" type="primary">pth</name>
    <name evidence="11" type="ORF">AVDCRST_MAG64-1169</name>
</gene>
<dbReference type="GO" id="GO:0005737">
    <property type="term" value="C:cytoplasm"/>
    <property type="evidence" value="ECO:0007669"/>
    <property type="project" value="UniProtKB-SubCell"/>
</dbReference>
<dbReference type="HAMAP" id="MF_00083">
    <property type="entry name" value="Pept_tRNA_hydro_bact"/>
    <property type="match status" value="1"/>
</dbReference>
<dbReference type="NCBIfam" id="TIGR00447">
    <property type="entry name" value="pth"/>
    <property type="match status" value="1"/>
</dbReference>
<keyword evidence="4 7" id="KW-0694">RNA-binding</keyword>
<comment type="function">
    <text evidence="7">Hydrolyzes ribosome-free peptidyl-tRNAs (with 1 or more amino acids incorporated), which drop off the ribosome during protein synthesis, or as a result of ribosome stalling.</text>
</comment>
<comment type="subcellular location">
    <subcellularLocation>
        <location evidence="7">Cytoplasm</location>
    </subcellularLocation>
</comment>
<dbReference type="GO" id="GO:0006515">
    <property type="term" value="P:protein quality control for misfolded or incompletely synthesized proteins"/>
    <property type="evidence" value="ECO:0007669"/>
    <property type="project" value="UniProtKB-UniRule"/>
</dbReference>
<reference evidence="11" key="1">
    <citation type="submission" date="2020-02" db="EMBL/GenBank/DDBJ databases">
        <authorList>
            <person name="Meier V. D."/>
        </authorList>
    </citation>
    <scope>NUCLEOTIDE SEQUENCE</scope>
    <source>
        <strain evidence="11">AVDCRST_MAG64</strain>
    </source>
</reference>
<feature type="binding site" evidence="7">
    <location>
        <position position="14"/>
    </location>
    <ligand>
        <name>tRNA</name>
        <dbReference type="ChEBI" id="CHEBI:17843"/>
    </ligand>
</feature>
<feature type="binding site" evidence="7">
    <location>
        <position position="149"/>
    </location>
    <ligand>
        <name>tRNA</name>
        <dbReference type="ChEBI" id="CHEBI:17843"/>
    </ligand>
</feature>